<accession>A0A168KMY1</accession>
<keyword evidence="2" id="KW-1185">Reference proteome</keyword>
<dbReference type="OrthoDB" id="1650327at2"/>
<dbReference type="STRING" id="494026.PGLA_13095"/>
<dbReference type="GO" id="GO:0000287">
    <property type="term" value="F:magnesium ion binding"/>
    <property type="evidence" value="ECO:0007669"/>
    <property type="project" value="TreeGrafter"/>
</dbReference>
<dbReference type="Gene3D" id="3.40.50.1000">
    <property type="entry name" value="HAD superfamily/HAD-like"/>
    <property type="match status" value="1"/>
</dbReference>
<dbReference type="RefSeq" id="WP_068533365.1">
    <property type="nucleotide sequence ID" value="NZ_LVJH01000022.1"/>
</dbReference>
<dbReference type="GO" id="GO:0005829">
    <property type="term" value="C:cytosol"/>
    <property type="evidence" value="ECO:0007669"/>
    <property type="project" value="TreeGrafter"/>
</dbReference>
<dbReference type="InterPro" id="IPR023214">
    <property type="entry name" value="HAD_sf"/>
</dbReference>
<protein>
    <submittedName>
        <fullName evidence="1">HAD family hydrolase</fullName>
    </submittedName>
</protein>
<dbReference type="PANTHER" id="PTHR10000:SF53">
    <property type="entry name" value="5-AMINO-6-(5-PHOSPHO-D-RIBITYLAMINO)URACIL PHOSPHATASE YBJI-RELATED"/>
    <property type="match status" value="1"/>
</dbReference>
<evidence type="ECO:0000313" key="1">
    <source>
        <dbReference type="EMBL" id="OAB42237.1"/>
    </source>
</evidence>
<reference evidence="1 2" key="1">
    <citation type="submission" date="2016-03" db="EMBL/GenBank/DDBJ databases">
        <title>Draft genome sequence of Paenibacillus glacialis DSM 22343.</title>
        <authorList>
            <person name="Shin S.-K."/>
            <person name="Yi H."/>
        </authorList>
    </citation>
    <scope>NUCLEOTIDE SEQUENCE [LARGE SCALE GENOMIC DNA]</scope>
    <source>
        <strain evidence="1 2">DSM 22343</strain>
    </source>
</reference>
<dbReference type="AlphaFoldDB" id="A0A168KMY1"/>
<dbReference type="GO" id="GO:0016791">
    <property type="term" value="F:phosphatase activity"/>
    <property type="evidence" value="ECO:0007669"/>
    <property type="project" value="TreeGrafter"/>
</dbReference>
<dbReference type="Gene3D" id="3.30.1240.10">
    <property type="match status" value="1"/>
</dbReference>
<dbReference type="SUPFAM" id="SSF56784">
    <property type="entry name" value="HAD-like"/>
    <property type="match status" value="1"/>
</dbReference>
<dbReference type="EMBL" id="LVJH01000022">
    <property type="protein sequence ID" value="OAB42237.1"/>
    <property type="molecule type" value="Genomic_DNA"/>
</dbReference>
<dbReference type="Proteomes" id="UP000076967">
    <property type="component" value="Unassembled WGS sequence"/>
</dbReference>
<proteinExistence type="predicted"/>
<sequence length="251" mass="28465">MKFVFDLDGTICFKGKPLSEGMVQVLDALVEKGHEIIFASARPIRDLLPVLPPHMQHFSMIGGNGAFVATGGHIISTIHFDQQIADSITKLIKTYEADYLIDSKWDYAYSGSSEHPIRRNVDPEQRAKNIHLDELNEIVKVVILHSYNERQLLEELQKLPIVTYMHGHEGIIDISPKGVDKWAGLQKMGIEPQKFIAFGNDANDVSMFKHAQRSVCVGEHTDLLQQFATDRITNEEEQVIQKIMELMEEIQ</sequence>
<dbReference type="Pfam" id="PF08282">
    <property type="entry name" value="Hydrolase_3"/>
    <property type="match status" value="1"/>
</dbReference>
<keyword evidence="1" id="KW-0378">Hydrolase</keyword>
<gene>
    <name evidence="1" type="ORF">PGLA_13095</name>
</gene>
<dbReference type="InterPro" id="IPR036412">
    <property type="entry name" value="HAD-like_sf"/>
</dbReference>
<evidence type="ECO:0000313" key="2">
    <source>
        <dbReference type="Proteomes" id="UP000076967"/>
    </source>
</evidence>
<comment type="caution">
    <text evidence="1">The sequence shown here is derived from an EMBL/GenBank/DDBJ whole genome shotgun (WGS) entry which is preliminary data.</text>
</comment>
<dbReference type="InterPro" id="IPR006379">
    <property type="entry name" value="HAD-SF_hydro_IIB"/>
</dbReference>
<organism evidence="1 2">
    <name type="scientific">Paenibacillus glacialis</name>
    <dbReference type="NCBI Taxonomy" id="494026"/>
    <lineage>
        <taxon>Bacteria</taxon>
        <taxon>Bacillati</taxon>
        <taxon>Bacillota</taxon>
        <taxon>Bacilli</taxon>
        <taxon>Bacillales</taxon>
        <taxon>Paenibacillaceae</taxon>
        <taxon>Paenibacillus</taxon>
    </lineage>
</organism>
<dbReference type="NCBIfam" id="TIGR01484">
    <property type="entry name" value="HAD-SF-IIB"/>
    <property type="match status" value="1"/>
</dbReference>
<name>A0A168KMY1_9BACL</name>
<dbReference type="PANTHER" id="PTHR10000">
    <property type="entry name" value="PHOSPHOSERINE PHOSPHATASE"/>
    <property type="match status" value="1"/>
</dbReference>